<dbReference type="Proteomes" id="UP000824156">
    <property type="component" value="Unassembled WGS sequence"/>
</dbReference>
<reference evidence="1" key="1">
    <citation type="journal article" date="2021" name="PeerJ">
        <title>Extensive microbial diversity within the chicken gut microbiome revealed by metagenomics and culture.</title>
        <authorList>
            <person name="Gilroy R."/>
            <person name="Ravi A."/>
            <person name="Getino M."/>
            <person name="Pursley I."/>
            <person name="Horton D.L."/>
            <person name="Alikhan N.F."/>
            <person name="Baker D."/>
            <person name="Gharbi K."/>
            <person name="Hall N."/>
            <person name="Watson M."/>
            <person name="Adriaenssens E.M."/>
            <person name="Foster-Nyarko E."/>
            <person name="Jarju S."/>
            <person name="Secka A."/>
            <person name="Antonio M."/>
            <person name="Oren A."/>
            <person name="Chaudhuri R.R."/>
            <person name="La Ragione R."/>
            <person name="Hildebrand F."/>
            <person name="Pallen M.J."/>
        </authorList>
    </citation>
    <scope>NUCLEOTIDE SEQUENCE</scope>
    <source>
        <strain evidence="1">1719</strain>
    </source>
</reference>
<accession>A0A9D2AYV8</accession>
<dbReference type="AlphaFoldDB" id="A0A9D2AYV8"/>
<name>A0A9D2AYV8_9SPHI</name>
<reference evidence="1" key="2">
    <citation type="submission" date="2021-04" db="EMBL/GenBank/DDBJ databases">
        <authorList>
            <person name="Gilroy R."/>
        </authorList>
    </citation>
    <scope>NUCLEOTIDE SEQUENCE</scope>
    <source>
        <strain evidence="1">1719</strain>
    </source>
</reference>
<proteinExistence type="predicted"/>
<gene>
    <name evidence="1" type="ORF">H9853_04430</name>
</gene>
<protein>
    <submittedName>
        <fullName evidence="1">Uncharacterized protein</fullName>
    </submittedName>
</protein>
<evidence type="ECO:0000313" key="2">
    <source>
        <dbReference type="Proteomes" id="UP000824156"/>
    </source>
</evidence>
<sequence length="74" mass="8502">MAETIITADQGVQDTYYTLMKDDLGVIYFYEFNPCVSSPSTQYQEIRNNADINQLSFITSSGLLEHFYYAVDNK</sequence>
<dbReference type="EMBL" id="DXEZ01000124">
    <property type="protein sequence ID" value="HIX54249.1"/>
    <property type="molecule type" value="Genomic_DNA"/>
</dbReference>
<evidence type="ECO:0000313" key="1">
    <source>
        <dbReference type="EMBL" id="HIX54249.1"/>
    </source>
</evidence>
<organism evidence="1 2">
    <name type="scientific">Candidatus Sphingobacterium stercoripullorum</name>
    <dbReference type="NCBI Taxonomy" id="2838759"/>
    <lineage>
        <taxon>Bacteria</taxon>
        <taxon>Pseudomonadati</taxon>
        <taxon>Bacteroidota</taxon>
        <taxon>Sphingobacteriia</taxon>
        <taxon>Sphingobacteriales</taxon>
        <taxon>Sphingobacteriaceae</taxon>
        <taxon>Sphingobacterium</taxon>
    </lineage>
</organism>
<comment type="caution">
    <text evidence="1">The sequence shown here is derived from an EMBL/GenBank/DDBJ whole genome shotgun (WGS) entry which is preliminary data.</text>
</comment>